<evidence type="ECO:0000313" key="4">
    <source>
        <dbReference type="Proteomes" id="UP000562984"/>
    </source>
</evidence>
<dbReference type="PANTHER" id="PTHR12126:SF11">
    <property type="entry name" value="NADH DEHYDROGENASE [UBIQUINONE] 1 ALPHA SUBCOMPLEX SUBUNIT 9, MITOCHONDRIAL"/>
    <property type="match status" value="1"/>
</dbReference>
<proteinExistence type="predicted"/>
<accession>A0A849A664</accession>
<dbReference type="AlphaFoldDB" id="A0A849A664"/>
<dbReference type="GO" id="GO:0044877">
    <property type="term" value="F:protein-containing complex binding"/>
    <property type="evidence" value="ECO:0007669"/>
    <property type="project" value="TreeGrafter"/>
</dbReference>
<dbReference type="InterPro" id="IPR036291">
    <property type="entry name" value="NAD(P)-bd_dom_sf"/>
</dbReference>
<dbReference type="SUPFAM" id="SSF51735">
    <property type="entry name" value="NAD(P)-binding Rossmann-fold domains"/>
    <property type="match status" value="1"/>
</dbReference>
<dbReference type="Gene3D" id="3.40.50.720">
    <property type="entry name" value="NAD(P)-binding Rossmann-like Domain"/>
    <property type="match status" value="1"/>
</dbReference>
<evidence type="ECO:0000313" key="3">
    <source>
        <dbReference type="EMBL" id="NNG36474.1"/>
    </source>
</evidence>
<sequence>MKVAVAGGTGMVGTAVVANLRATGVEPVILSRSAGVDLVSGSGLDELLAGVTAVIDVTSSPDRDAGHLVAFFSSVAQQLQRAAAAAGVERIVTLSIVGIDGNEERPHYAGKLAQERAAKAGQVPWIILRATQFHSYGGQVLQWMRRGRRVSVPTQPTQPVDIATVAAHLVRLAIGDDAIGQTVELAGPQRSTVADQVRVAAELAGDEVEVAEQWLPGGTEERMRAGGALPPPPARSSTGRRSTNGQRHNGSEPARPVRD</sequence>
<dbReference type="InterPro" id="IPR016040">
    <property type="entry name" value="NAD(P)-bd_dom"/>
</dbReference>
<protein>
    <submittedName>
        <fullName evidence="3">NAD(P)H-binding protein</fullName>
    </submittedName>
</protein>
<name>A0A849A664_9ACTN</name>
<dbReference type="RefSeq" id="WP_171200155.1">
    <property type="nucleotide sequence ID" value="NZ_JABEND010000006.1"/>
</dbReference>
<dbReference type="InterPro" id="IPR051207">
    <property type="entry name" value="ComplexI_NDUFA9_subunit"/>
</dbReference>
<dbReference type="PANTHER" id="PTHR12126">
    <property type="entry name" value="NADH-UBIQUINONE OXIDOREDUCTASE 39 KDA SUBUNIT-RELATED"/>
    <property type="match status" value="1"/>
</dbReference>
<evidence type="ECO:0000259" key="2">
    <source>
        <dbReference type="Pfam" id="PF13460"/>
    </source>
</evidence>
<dbReference type="Pfam" id="PF13460">
    <property type="entry name" value="NAD_binding_10"/>
    <property type="match status" value="1"/>
</dbReference>
<dbReference type="Proteomes" id="UP000562984">
    <property type="component" value="Unassembled WGS sequence"/>
</dbReference>
<feature type="region of interest" description="Disordered" evidence="1">
    <location>
        <begin position="213"/>
        <end position="259"/>
    </location>
</feature>
<evidence type="ECO:0000256" key="1">
    <source>
        <dbReference type="SAM" id="MobiDB-lite"/>
    </source>
</evidence>
<reference evidence="3 4" key="1">
    <citation type="submission" date="2020-05" db="EMBL/GenBank/DDBJ databases">
        <title>Nakamurella sp. DB0629 isolated from air conditioner.</title>
        <authorList>
            <person name="Kim D.H."/>
            <person name="Kim D.-U."/>
        </authorList>
    </citation>
    <scope>NUCLEOTIDE SEQUENCE [LARGE SCALE GENOMIC DNA]</scope>
    <source>
        <strain evidence="3 4">DB0629</strain>
    </source>
</reference>
<comment type="caution">
    <text evidence="3">The sequence shown here is derived from an EMBL/GenBank/DDBJ whole genome shotgun (WGS) entry which is preliminary data.</text>
</comment>
<gene>
    <name evidence="3" type="ORF">HKD39_12285</name>
</gene>
<keyword evidence="4" id="KW-1185">Reference proteome</keyword>
<organism evidence="3 4">
    <name type="scientific">Nakamurella aerolata</name>
    <dbReference type="NCBI Taxonomy" id="1656892"/>
    <lineage>
        <taxon>Bacteria</taxon>
        <taxon>Bacillati</taxon>
        <taxon>Actinomycetota</taxon>
        <taxon>Actinomycetes</taxon>
        <taxon>Nakamurellales</taxon>
        <taxon>Nakamurellaceae</taxon>
        <taxon>Nakamurella</taxon>
    </lineage>
</organism>
<dbReference type="EMBL" id="JABEND010000006">
    <property type="protein sequence ID" value="NNG36474.1"/>
    <property type="molecule type" value="Genomic_DNA"/>
</dbReference>
<feature type="compositionally biased region" description="Polar residues" evidence="1">
    <location>
        <begin position="235"/>
        <end position="248"/>
    </location>
</feature>
<feature type="domain" description="NAD(P)-binding" evidence="2">
    <location>
        <begin position="7"/>
        <end position="167"/>
    </location>
</feature>